<dbReference type="Proteomes" id="UP000002630">
    <property type="component" value="Unassembled WGS sequence"/>
</dbReference>
<evidence type="ECO:0000313" key="2">
    <source>
        <dbReference type="Proteomes" id="UP000002630"/>
    </source>
</evidence>
<dbReference type="AlphaFoldDB" id="D7FJN0"/>
<proteinExistence type="predicted"/>
<reference evidence="1 2" key="1">
    <citation type="journal article" date="2010" name="Nature">
        <title>The Ectocarpus genome and the independent evolution of multicellularity in brown algae.</title>
        <authorList>
            <person name="Cock J.M."/>
            <person name="Sterck L."/>
            <person name="Rouze P."/>
            <person name="Scornet D."/>
            <person name="Allen A.E."/>
            <person name="Amoutzias G."/>
            <person name="Anthouard V."/>
            <person name="Artiguenave F."/>
            <person name="Aury J.M."/>
            <person name="Badger J.H."/>
            <person name="Beszteri B."/>
            <person name="Billiau K."/>
            <person name="Bonnet E."/>
            <person name="Bothwell J.H."/>
            <person name="Bowler C."/>
            <person name="Boyen C."/>
            <person name="Brownlee C."/>
            <person name="Carrano C.J."/>
            <person name="Charrier B."/>
            <person name="Cho G.Y."/>
            <person name="Coelho S.M."/>
            <person name="Collen J."/>
            <person name="Corre E."/>
            <person name="Da Silva C."/>
            <person name="Delage L."/>
            <person name="Delaroque N."/>
            <person name="Dittami S.M."/>
            <person name="Doulbeau S."/>
            <person name="Elias M."/>
            <person name="Farnham G."/>
            <person name="Gachon C.M."/>
            <person name="Gschloessl B."/>
            <person name="Heesch S."/>
            <person name="Jabbari K."/>
            <person name="Jubin C."/>
            <person name="Kawai H."/>
            <person name="Kimura K."/>
            <person name="Kloareg B."/>
            <person name="Kupper F.C."/>
            <person name="Lang D."/>
            <person name="Le Bail A."/>
            <person name="Leblanc C."/>
            <person name="Lerouge P."/>
            <person name="Lohr M."/>
            <person name="Lopez P.J."/>
            <person name="Martens C."/>
            <person name="Maumus F."/>
            <person name="Michel G."/>
            <person name="Miranda-Saavedra D."/>
            <person name="Morales J."/>
            <person name="Moreau H."/>
            <person name="Motomura T."/>
            <person name="Nagasato C."/>
            <person name="Napoli C.A."/>
            <person name="Nelson D.R."/>
            <person name="Nyvall-Collen P."/>
            <person name="Peters A.F."/>
            <person name="Pommier C."/>
            <person name="Potin P."/>
            <person name="Poulain J."/>
            <person name="Quesneville H."/>
            <person name="Read B."/>
            <person name="Rensing S.A."/>
            <person name="Ritter A."/>
            <person name="Rousvoal S."/>
            <person name="Samanta M."/>
            <person name="Samson G."/>
            <person name="Schroeder D.C."/>
            <person name="Segurens B."/>
            <person name="Strittmatter M."/>
            <person name="Tonon T."/>
            <person name="Tregear J.W."/>
            <person name="Valentin K."/>
            <person name="von Dassow P."/>
            <person name="Yamagishi T."/>
            <person name="Van de Peer Y."/>
            <person name="Wincker P."/>
        </authorList>
    </citation>
    <scope>NUCLEOTIDE SEQUENCE [LARGE SCALE GENOMIC DNA]</scope>
    <source>
        <strain evidence="2">Ec32 / CCAP1310/4</strain>
    </source>
</reference>
<gene>
    <name evidence="1" type="ORF">Esi_0135_0027</name>
</gene>
<dbReference type="EMBL" id="FN649760">
    <property type="protein sequence ID" value="CBJ29132.1"/>
    <property type="molecule type" value="Genomic_DNA"/>
</dbReference>
<protein>
    <submittedName>
        <fullName evidence="1">Uncharacterized protein</fullName>
    </submittedName>
</protein>
<dbReference type="Gene3D" id="3.40.50.1110">
    <property type="entry name" value="SGNH hydrolase"/>
    <property type="match status" value="1"/>
</dbReference>
<organism evidence="1 2">
    <name type="scientific">Ectocarpus siliculosus</name>
    <name type="common">Brown alga</name>
    <name type="synonym">Conferva siliculosa</name>
    <dbReference type="NCBI Taxonomy" id="2880"/>
    <lineage>
        <taxon>Eukaryota</taxon>
        <taxon>Sar</taxon>
        <taxon>Stramenopiles</taxon>
        <taxon>Ochrophyta</taxon>
        <taxon>PX clade</taxon>
        <taxon>Phaeophyceae</taxon>
        <taxon>Ectocarpales</taxon>
        <taxon>Ectocarpaceae</taxon>
        <taxon>Ectocarpus</taxon>
    </lineage>
</organism>
<keyword evidence="2" id="KW-1185">Reference proteome</keyword>
<dbReference type="OrthoDB" id="10274957at2759"/>
<sequence>MHFPTKKHILRIFERAGLVLSSAASAEVTRPNEFKKWRFENPPKMVVFGDSNADTGRRFNAPASFQFEDEGIGPFPWKRLYDGPDSDEKTAAYMPFEGSVSNGKAWPTWLRIPDEHNFATSSGSATDAFRSRERCTGYTGEGEDFPTATLEEQIDRYFYEIVDDASTTKDETLDYTHVIFIGTNELNRVVEAITRYSIGGEGYEDPVAFDKVFEVNATTGFPVLDESGLPVPTFAPMIEEVLGAWDEGIGRLIDAGVTGRILLANVGSPKGLAGIAGTETATVLDQVALFLRSGAELLVAKYAGQVRMLDMYTLFAALVDDESLFTDLGFTPGEGSLLADSCIQFNFFVDDAAEIMGTQALRNPDCQEECMLCADSTTPCATCFVDQPAITKCDDPSSKVFYDGIHFTTDFHLIFGEAIRQCSKDSPNFDRPFVGVMCPEEHWY</sequence>
<evidence type="ECO:0000313" key="1">
    <source>
        <dbReference type="EMBL" id="CBJ29132.1"/>
    </source>
</evidence>
<dbReference type="InterPro" id="IPR036514">
    <property type="entry name" value="SGNH_hydro_sf"/>
</dbReference>
<name>D7FJN0_ECTSI</name>
<dbReference type="InParanoid" id="D7FJN0"/>
<accession>D7FJN0</accession>